<protein>
    <recommendedName>
        <fullName evidence="1">DUF4549 domain-containing protein</fullName>
    </recommendedName>
</protein>
<dbReference type="Proteomes" id="UP000248481">
    <property type="component" value="Chromosome 8"/>
</dbReference>
<accession>A0A2Y9HBW9</accession>
<dbReference type="AlphaFoldDB" id="A0A2Y9HBW9"/>
<name>A0A2Y9HBW9_NEOSC</name>
<dbReference type="PANTHER" id="PTHR33331">
    <property type="entry name" value="COILED-COIL DOMAIN-CONTAINING PROTEIN 162"/>
    <property type="match status" value="1"/>
</dbReference>
<evidence type="ECO:0000259" key="1">
    <source>
        <dbReference type="Pfam" id="PF15082"/>
    </source>
</evidence>
<organism evidence="2 3">
    <name type="scientific">Neomonachus schauinslandi</name>
    <name type="common">Hawaiian monk seal</name>
    <name type="synonym">Monachus schauinslandi</name>
    <dbReference type="NCBI Taxonomy" id="29088"/>
    <lineage>
        <taxon>Eukaryota</taxon>
        <taxon>Metazoa</taxon>
        <taxon>Chordata</taxon>
        <taxon>Craniata</taxon>
        <taxon>Vertebrata</taxon>
        <taxon>Euteleostomi</taxon>
        <taxon>Mammalia</taxon>
        <taxon>Eutheria</taxon>
        <taxon>Laurasiatheria</taxon>
        <taxon>Carnivora</taxon>
        <taxon>Caniformia</taxon>
        <taxon>Pinnipedia</taxon>
        <taxon>Phocidae</taxon>
        <taxon>Monachinae</taxon>
        <taxon>Monachini</taxon>
        <taxon>Neomonachus</taxon>
    </lineage>
</organism>
<dbReference type="PANTHER" id="PTHR33331:SF13">
    <property type="entry name" value="COILED-COIL DOMAIN CONTAINING 162"/>
    <property type="match status" value="1"/>
</dbReference>
<dbReference type="GeneID" id="110583534"/>
<evidence type="ECO:0000313" key="2">
    <source>
        <dbReference type="Proteomes" id="UP000248481"/>
    </source>
</evidence>
<dbReference type="InterPro" id="IPR029376">
    <property type="entry name" value="DUF4549"/>
</dbReference>
<reference evidence="3" key="1">
    <citation type="submission" date="2025-08" db="UniProtKB">
        <authorList>
            <consortium name="RefSeq"/>
        </authorList>
    </citation>
    <scope>IDENTIFICATION</scope>
    <source>
        <tissue evidence="3">Blood</tissue>
    </source>
</reference>
<evidence type="ECO:0000313" key="3">
    <source>
        <dbReference type="RefSeq" id="XP_021549261.1"/>
    </source>
</evidence>
<gene>
    <name evidence="3" type="primary">LOC110583534</name>
</gene>
<dbReference type="STRING" id="29088.A0A2Y9HBW9"/>
<sequence>MDEIYKIASTERIQQLEKELSVQLTELKSAIEEQGTHGAYSSVRIPKDISYFRRERELALKKTLQVAESKSLVVQADVMQRELESCLRREYTPENLPLLLLQKQVAYIMQEYNDAVQRAERLSVARENFLMGKNNPSNLVTQEDLTIYTKWFVCHLHSLRTIHHYLQSLQYLPISKVLSVAVDEVPEAGQENEKVCVNDMNPNNQGSASPGSVDTSISGLTRTEAVFFLPQHTTEREELTPQLGLLLSHFNIPYDVEELRDPAQEMELFNLVSLKFQSIFMEQQRMQTFPDYDAEIAKVENLGLAGPGMALKKRANWTSFIKIKPKCDPWQKKILTKLKERRRIDVLMQLQAKFLKNENMKEDDLSMEQNENYLAQISCCQHADEPIKQKKEKGYSYAMALQLLGLDGGTGPSDRDPVLMRGTYLSYLYLRHLRIRELQLMFIDLKCFISTVSHTPFNNLCGISTVPMLRMGKQRLRVAE</sequence>
<proteinExistence type="predicted"/>
<dbReference type="InterPro" id="IPR040401">
    <property type="entry name" value="CCDC162"/>
</dbReference>
<dbReference type="KEGG" id="nsu:110583534"/>
<dbReference type="RefSeq" id="XP_021549261.1">
    <property type="nucleotide sequence ID" value="XM_021693586.1"/>
</dbReference>
<keyword evidence="2" id="KW-1185">Reference proteome</keyword>
<dbReference type="InParanoid" id="A0A2Y9HBW9"/>
<feature type="domain" description="DUF4549" evidence="1">
    <location>
        <begin position="5"/>
        <end position="105"/>
    </location>
</feature>
<dbReference type="Pfam" id="PF15082">
    <property type="entry name" value="DUF4549"/>
    <property type="match status" value="1"/>
</dbReference>